<evidence type="ECO:0000256" key="5">
    <source>
        <dbReference type="SAM" id="Phobius"/>
    </source>
</evidence>
<keyword evidence="2 5" id="KW-0812">Transmembrane</keyword>
<dbReference type="InterPro" id="IPR002781">
    <property type="entry name" value="TM_pro_TauE-like"/>
</dbReference>
<feature type="transmembrane region" description="Helical" evidence="5">
    <location>
        <begin position="173"/>
        <end position="197"/>
    </location>
</feature>
<evidence type="ECO:0000256" key="1">
    <source>
        <dbReference type="ARBA" id="ARBA00004141"/>
    </source>
</evidence>
<feature type="transmembrane region" description="Helical" evidence="5">
    <location>
        <begin position="54"/>
        <end position="71"/>
    </location>
</feature>
<organism evidence="6">
    <name type="scientific">freshwater metagenome</name>
    <dbReference type="NCBI Taxonomy" id="449393"/>
    <lineage>
        <taxon>unclassified sequences</taxon>
        <taxon>metagenomes</taxon>
        <taxon>ecological metagenomes</taxon>
    </lineage>
</organism>
<dbReference type="PANTHER" id="PTHR43701">
    <property type="entry name" value="MEMBRANE TRANSPORTER PROTEIN MJ0441-RELATED"/>
    <property type="match status" value="1"/>
</dbReference>
<feature type="transmembrane region" description="Helical" evidence="5">
    <location>
        <begin position="103"/>
        <end position="120"/>
    </location>
</feature>
<dbReference type="PANTHER" id="PTHR43701:SF2">
    <property type="entry name" value="MEMBRANE TRANSPORTER PROTEIN YJNA-RELATED"/>
    <property type="match status" value="1"/>
</dbReference>
<evidence type="ECO:0000313" key="6">
    <source>
        <dbReference type="EMBL" id="CAB4581116.1"/>
    </source>
</evidence>
<sequence>MPRESGGMDLLGIALGLTVGVILGLIGAGGVMMTIPILMVAVDFTIVQAATGSLLVVVAASLAGIFGRGMAQVRLRYAIILGLIGAPFASLGSFIAVRLSETWLEILLVGIMFYAAYSMWNRATEDQGKSEPQVSLKALLVIGAIVGFVTGLVGISGGVVLIPAMVLRMGLSISVATATSLLIMLSNSAIALIWRVIDGVPMNGDDWNLVYMIAALAAIGSYTGANFASKIKKKLLQRIFAFFLVILAVALILELLGVWEL</sequence>
<dbReference type="EMBL" id="CAEZTT010000114">
    <property type="protein sequence ID" value="CAB4581116.1"/>
    <property type="molecule type" value="Genomic_DNA"/>
</dbReference>
<evidence type="ECO:0000256" key="4">
    <source>
        <dbReference type="ARBA" id="ARBA00023136"/>
    </source>
</evidence>
<protein>
    <submittedName>
        <fullName evidence="6">Unannotated protein</fullName>
    </submittedName>
</protein>
<feature type="transmembrane region" description="Helical" evidence="5">
    <location>
        <begin position="140"/>
        <end position="166"/>
    </location>
</feature>
<dbReference type="InterPro" id="IPR051598">
    <property type="entry name" value="TSUP/Inactive_protease-like"/>
</dbReference>
<dbReference type="AlphaFoldDB" id="A0A6J6EY80"/>
<evidence type="ECO:0000256" key="3">
    <source>
        <dbReference type="ARBA" id="ARBA00022989"/>
    </source>
</evidence>
<name>A0A6J6EY80_9ZZZZ</name>
<accession>A0A6J6EY80</accession>
<feature type="transmembrane region" description="Helical" evidence="5">
    <location>
        <begin position="77"/>
        <end position="96"/>
    </location>
</feature>
<keyword evidence="4 5" id="KW-0472">Membrane</keyword>
<dbReference type="Pfam" id="PF01925">
    <property type="entry name" value="TauE"/>
    <property type="match status" value="1"/>
</dbReference>
<feature type="transmembrane region" description="Helical" evidence="5">
    <location>
        <begin position="239"/>
        <end position="259"/>
    </location>
</feature>
<feature type="transmembrane region" description="Helical" evidence="5">
    <location>
        <begin position="12"/>
        <end position="42"/>
    </location>
</feature>
<gene>
    <name evidence="6" type="ORF">UFOPK1726_00932</name>
</gene>
<dbReference type="GO" id="GO:0016020">
    <property type="term" value="C:membrane"/>
    <property type="evidence" value="ECO:0007669"/>
    <property type="project" value="UniProtKB-SubCell"/>
</dbReference>
<reference evidence="6" key="1">
    <citation type="submission" date="2020-05" db="EMBL/GenBank/DDBJ databases">
        <authorList>
            <person name="Chiriac C."/>
            <person name="Salcher M."/>
            <person name="Ghai R."/>
            <person name="Kavagutti S V."/>
        </authorList>
    </citation>
    <scope>NUCLEOTIDE SEQUENCE</scope>
</reference>
<feature type="transmembrane region" description="Helical" evidence="5">
    <location>
        <begin position="209"/>
        <end position="227"/>
    </location>
</feature>
<keyword evidence="3 5" id="KW-1133">Transmembrane helix</keyword>
<evidence type="ECO:0000256" key="2">
    <source>
        <dbReference type="ARBA" id="ARBA00022692"/>
    </source>
</evidence>
<comment type="subcellular location">
    <subcellularLocation>
        <location evidence="1">Membrane</location>
        <topology evidence="1">Multi-pass membrane protein</topology>
    </subcellularLocation>
</comment>
<proteinExistence type="predicted"/>